<proteinExistence type="inferred from homology"/>
<dbReference type="SUPFAM" id="SSF51735">
    <property type="entry name" value="NAD(P)-binding Rossmann-fold domains"/>
    <property type="match status" value="1"/>
</dbReference>
<keyword evidence="4" id="KW-1185">Reference proteome</keyword>
<accession>A0A9Y2B1U9</accession>
<dbReference type="KEGG" id="arue:QQX03_09375"/>
<dbReference type="GO" id="GO:0016491">
    <property type="term" value="F:oxidoreductase activity"/>
    <property type="evidence" value="ECO:0007669"/>
    <property type="project" value="UniProtKB-KW"/>
</dbReference>
<protein>
    <submittedName>
        <fullName evidence="3">SDR family oxidoreductase</fullName>
    </submittedName>
</protein>
<evidence type="ECO:0000313" key="4">
    <source>
        <dbReference type="Proteomes" id="UP001231445"/>
    </source>
</evidence>
<dbReference type="RefSeq" id="WP_285975478.1">
    <property type="nucleotide sequence ID" value="NZ_CP127221.1"/>
</dbReference>
<name>A0A9Y2B1U9_9SPHN</name>
<dbReference type="EMBL" id="CP127221">
    <property type="protein sequence ID" value="WIW95162.1"/>
    <property type="molecule type" value="Genomic_DNA"/>
</dbReference>
<dbReference type="AlphaFoldDB" id="A0A9Y2B1U9"/>
<reference evidence="3 4" key="1">
    <citation type="submission" date="2023-06" db="EMBL/GenBank/DDBJ databases">
        <title>Altererythrobacter rubellus NBRC 112769 genome.</title>
        <authorList>
            <person name="Zhang K."/>
        </authorList>
    </citation>
    <scope>NUCLEOTIDE SEQUENCE [LARGE SCALE GENOMIC DNA]</scope>
    <source>
        <strain evidence="3 4">NBRC 112769</strain>
    </source>
</reference>
<evidence type="ECO:0000313" key="3">
    <source>
        <dbReference type="EMBL" id="WIW95162.1"/>
    </source>
</evidence>
<dbReference type="InterPro" id="IPR002347">
    <property type="entry name" value="SDR_fam"/>
</dbReference>
<dbReference type="InterPro" id="IPR036291">
    <property type="entry name" value="NAD(P)-bd_dom_sf"/>
</dbReference>
<evidence type="ECO:0000256" key="1">
    <source>
        <dbReference type="ARBA" id="ARBA00006484"/>
    </source>
</evidence>
<evidence type="ECO:0000256" key="2">
    <source>
        <dbReference type="ARBA" id="ARBA00023002"/>
    </source>
</evidence>
<comment type="similarity">
    <text evidence="1">Belongs to the short-chain dehydrogenases/reductases (SDR) family.</text>
</comment>
<dbReference type="Gene3D" id="3.40.50.720">
    <property type="entry name" value="NAD(P)-binding Rossmann-like Domain"/>
    <property type="match status" value="1"/>
</dbReference>
<organism evidence="3 4">
    <name type="scientific">Altererythrobacter rubellus</name>
    <dbReference type="NCBI Taxonomy" id="2173831"/>
    <lineage>
        <taxon>Bacteria</taxon>
        <taxon>Pseudomonadati</taxon>
        <taxon>Pseudomonadota</taxon>
        <taxon>Alphaproteobacteria</taxon>
        <taxon>Sphingomonadales</taxon>
        <taxon>Erythrobacteraceae</taxon>
        <taxon>Altererythrobacter</taxon>
    </lineage>
</organism>
<keyword evidence="2" id="KW-0560">Oxidoreductase</keyword>
<dbReference type="PRINTS" id="PR00081">
    <property type="entry name" value="GDHRDH"/>
</dbReference>
<dbReference type="PANTHER" id="PTHR43639:SF1">
    <property type="entry name" value="SHORT-CHAIN DEHYDROGENASE_REDUCTASE FAMILY PROTEIN"/>
    <property type="match status" value="1"/>
</dbReference>
<dbReference type="Proteomes" id="UP001231445">
    <property type="component" value="Chromosome"/>
</dbReference>
<dbReference type="PANTHER" id="PTHR43639">
    <property type="entry name" value="OXIDOREDUCTASE, SHORT-CHAIN DEHYDROGENASE/REDUCTASE FAMILY (AFU_ORTHOLOGUE AFUA_5G02870)"/>
    <property type="match status" value="1"/>
</dbReference>
<gene>
    <name evidence="3" type="ORF">QQX03_09375</name>
</gene>
<sequence length="257" mass="27778">MSRPAILVTGGAARIGASIVQAFANAGWHCVIHYRGSDEEARALANTLSSAEIFRCDLLDGDAAVAMVHELAGKLTDWRVLVNNASVFSYDDATKLDPATNKYAMQVNAETPTRMAQAFLAAARSGAGRTVIHVTDQKLENTNPDFFSYTMSKHALASTIKMLAKDTTDPDDRVYGIAPGAILPSHDQSPDEIEISHRLNPLGRKTGPDEIADAALMLSRGHVRSGESIFVDSGQHLLDQDRDVIYLAREMAKGTAR</sequence>
<dbReference type="Pfam" id="PF13561">
    <property type="entry name" value="adh_short_C2"/>
    <property type="match status" value="1"/>
</dbReference>